<dbReference type="RefSeq" id="WP_084362512.1">
    <property type="nucleotide sequence ID" value="NZ_JAWXXX010000002.1"/>
</dbReference>
<feature type="domain" description="Xaa-Pro dipeptidyl-peptidase-like" evidence="3">
    <location>
        <begin position="108"/>
        <end position="229"/>
    </location>
</feature>
<dbReference type="SUPFAM" id="SSF53474">
    <property type="entry name" value="alpha/beta-Hydrolases"/>
    <property type="match status" value="1"/>
</dbReference>
<keyword evidence="2" id="KW-1133">Transmembrane helix</keyword>
<dbReference type="EMBL" id="JAWXXX010000002">
    <property type="protein sequence ID" value="MDX5895363.1"/>
    <property type="molecule type" value="Genomic_DNA"/>
</dbReference>
<feature type="transmembrane region" description="Helical" evidence="2">
    <location>
        <begin position="43"/>
        <end position="63"/>
    </location>
</feature>
<feature type="region of interest" description="Disordered" evidence="1">
    <location>
        <begin position="1"/>
        <end position="38"/>
    </location>
</feature>
<keyword evidence="2" id="KW-0812">Transmembrane</keyword>
<proteinExistence type="predicted"/>
<dbReference type="Proteomes" id="UP001281130">
    <property type="component" value="Unassembled WGS sequence"/>
</dbReference>
<protein>
    <submittedName>
        <fullName evidence="4">Alpha/beta fold hydrolase</fullName>
    </submittedName>
</protein>
<reference evidence="4" key="1">
    <citation type="submission" date="2023-11" db="EMBL/GenBank/DDBJ databases">
        <title>MicrobeMod: A computational toolkit for identifying prokaryotic methylation and restriction-modification with nanopore sequencing.</title>
        <authorList>
            <person name="Crits-Christoph A."/>
            <person name="Kang S.C."/>
            <person name="Lee H."/>
            <person name="Ostrov N."/>
        </authorList>
    </citation>
    <scope>NUCLEOTIDE SEQUENCE</scope>
    <source>
        <strain evidence="4">ATCC 51242</strain>
    </source>
</reference>
<organism evidence="4 5">
    <name type="scientific">Rubrobacter radiotolerans</name>
    <name type="common">Arthrobacter radiotolerans</name>
    <dbReference type="NCBI Taxonomy" id="42256"/>
    <lineage>
        <taxon>Bacteria</taxon>
        <taxon>Bacillati</taxon>
        <taxon>Actinomycetota</taxon>
        <taxon>Rubrobacteria</taxon>
        <taxon>Rubrobacterales</taxon>
        <taxon>Rubrobacteraceae</taxon>
        <taxon>Rubrobacter</taxon>
    </lineage>
</organism>
<dbReference type="InterPro" id="IPR000383">
    <property type="entry name" value="Xaa-Pro-like_dom"/>
</dbReference>
<sequence>MMERSGGHGRESGTTAEAGEASAQARPHRETGGQFQRGRPHRIASLAVVVLAVGSAALVLALWSRIDAQVRAALVLTSVTEAPVATPVAGTLTGEPRVETTSLAGNPTSVFVPAGDGPHPAILFANGTIPQGREYEGVRNLATGFARAGYLVVVPDLPGLRTDAITPNTVSETVEVALEVSERTDAKNGRVGLVGVSTGATLALLAAESPVLRGRVSAVAGIAPYTDIRTVLAIATTGHYKLDGRMVPYRAEPFLSYVIARSLVSALPPGEDRRTLLRELDAVERSSPTPLADLRERSARDLGPEARSVLALLANRDPERFATLYRDLPPNIKSSMKRLSPVDGAERLEAPVELVTGPQDKYFPPSESYELRRVAPGRVVTVTEVLDHSEVRVSLETLPDFLELNAFAVRALEDLRGGL</sequence>
<dbReference type="GO" id="GO:0016787">
    <property type="term" value="F:hydrolase activity"/>
    <property type="evidence" value="ECO:0007669"/>
    <property type="project" value="UniProtKB-KW"/>
</dbReference>
<evidence type="ECO:0000256" key="1">
    <source>
        <dbReference type="SAM" id="MobiDB-lite"/>
    </source>
</evidence>
<keyword evidence="4" id="KW-0378">Hydrolase</keyword>
<dbReference type="InterPro" id="IPR029058">
    <property type="entry name" value="AB_hydrolase_fold"/>
</dbReference>
<name>A0AB35T7A7_RUBRA</name>
<keyword evidence="2" id="KW-0472">Membrane</keyword>
<accession>A0AB35T7A7</accession>
<dbReference type="Pfam" id="PF02129">
    <property type="entry name" value="Peptidase_S15"/>
    <property type="match status" value="1"/>
</dbReference>
<dbReference type="Gene3D" id="3.40.50.1820">
    <property type="entry name" value="alpha/beta hydrolase"/>
    <property type="match status" value="1"/>
</dbReference>
<comment type="caution">
    <text evidence="4">The sequence shown here is derived from an EMBL/GenBank/DDBJ whole genome shotgun (WGS) entry which is preliminary data.</text>
</comment>
<gene>
    <name evidence="4" type="ORF">SIL72_15150</name>
</gene>
<evidence type="ECO:0000256" key="2">
    <source>
        <dbReference type="SAM" id="Phobius"/>
    </source>
</evidence>
<evidence type="ECO:0000259" key="3">
    <source>
        <dbReference type="Pfam" id="PF02129"/>
    </source>
</evidence>
<evidence type="ECO:0000313" key="4">
    <source>
        <dbReference type="EMBL" id="MDX5895363.1"/>
    </source>
</evidence>
<dbReference type="AlphaFoldDB" id="A0AB35T7A7"/>
<feature type="compositionally biased region" description="Basic and acidic residues" evidence="1">
    <location>
        <begin position="1"/>
        <end position="11"/>
    </location>
</feature>
<evidence type="ECO:0000313" key="5">
    <source>
        <dbReference type="Proteomes" id="UP001281130"/>
    </source>
</evidence>